<gene>
    <name evidence="1" type="ORF">FIL70_04825</name>
</gene>
<dbReference type="RefSeq" id="WP_021225191.1">
    <property type="nucleotide sequence ID" value="NZ_CP041016.1"/>
</dbReference>
<name>A0A5B8CBS3_SPHSA</name>
<dbReference type="KEGG" id="sufl:FIL70_04825"/>
<accession>A0A5B8CBS3</accession>
<dbReference type="EMBL" id="CP041016">
    <property type="protein sequence ID" value="QDC36663.1"/>
    <property type="molecule type" value="Genomic_DNA"/>
</dbReference>
<evidence type="ECO:0000313" key="2">
    <source>
        <dbReference type="Proteomes" id="UP000311469"/>
    </source>
</evidence>
<dbReference type="AlphaFoldDB" id="A0A5B8CBS3"/>
<sequence>MIAAIPTPTGSSTPATLATFDHAYAVALQKRRETGRPQFVLRTGDPRQPFRVSATGPKRDQALMTLIA</sequence>
<evidence type="ECO:0000313" key="1">
    <source>
        <dbReference type="EMBL" id="QDC36663.1"/>
    </source>
</evidence>
<dbReference type="Proteomes" id="UP000311469">
    <property type="component" value="Chromosome cSF1"/>
</dbReference>
<reference evidence="1 2" key="1">
    <citation type="submission" date="2019-06" db="EMBL/GenBank/DDBJ databases">
        <title>Genome organization and adaptive potential of archetypical organophosphate degarding Sphingobium fuliginis ATCC 27551.</title>
        <authorList>
            <person name="Sarwar A."/>
            <person name="Parthasarathy S."/>
            <person name="Singh C."/>
            <person name="Siddavattam D."/>
        </authorList>
    </citation>
    <scope>NUCLEOTIDE SEQUENCE [LARGE SCALE GENOMIC DNA]</scope>
    <source>
        <strain evidence="1 2">ATCC 27551</strain>
    </source>
</reference>
<protein>
    <submittedName>
        <fullName evidence="1">Uncharacterized protein</fullName>
    </submittedName>
</protein>
<organism evidence="1 2">
    <name type="scientific">Sphingobium fuliginis ATCC 27551</name>
    <dbReference type="NCBI Taxonomy" id="1208342"/>
    <lineage>
        <taxon>Bacteria</taxon>
        <taxon>Pseudomonadati</taxon>
        <taxon>Pseudomonadota</taxon>
        <taxon>Alphaproteobacteria</taxon>
        <taxon>Sphingomonadales</taxon>
        <taxon>Sphingomonadaceae</taxon>
        <taxon>Sphingobium</taxon>
    </lineage>
</organism>
<proteinExistence type="predicted"/>